<dbReference type="PANTHER" id="PTHR11242">
    <property type="entry name" value="ARYL HYDROCARBON RECEPTOR INTERACTING PROTEIN RELATED"/>
    <property type="match status" value="1"/>
</dbReference>
<dbReference type="PANTHER" id="PTHR11242:SF14">
    <property type="entry name" value="TETRATRICOPEPTIDE REPEAT PROTEIN 9C"/>
    <property type="match status" value="1"/>
</dbReference>
<keyword evidence="1" id="KW-0677">Repeat</keyword>
<accession>A0A8J6BPB0</accession>
<evidence type="ECO:0000313" key="7">
    <source>
        <dbReference type="Proteomes" id="UP000770717"/>
    </source>
</evidence>
<dbReference type="InterPro" id="IPR039663">
    <property type="entry name" value="AIP/AIPL1/TTC9"/>
</dbReference>
<evidence type="ECO:0000256" key="5">
    <source>
        <dbReference type="SAM" id="MobiDB-lite"/>
    </source>
</evidence>
<keyword evidence="2" id="KW-0802">TPR repeat</keyword>
<gene>
    <name evidence="6" type="ORF">GDO78_019948</name>
</gene>
<evidence type="ECO:0000256" key="3">
    <source>
        <dbReference type="ARBA" id="ARBA00034486"/>
    </source>
</evidence>
<dbReference type="EMBL" id="WNTK01004450">
    <property type="protein sequence ID" value="KAG9464428.1"/>
    <property type="molecule type" value="Genomic_DNA"/>
</dbReference>
<organism evidence="6 7">
    <name type="scientific">Eleutherodactylus coqui</name>
    <name type="common">Puerto Rican coqui</name>
    <dbReference type="NCBI Taxonomy" id="57060"/>
    <lineage>
        <taxon>Eukaryota</taxon>
        <taxon>Metazoa</taxon>
        <taxon>Chordata</taxon>
        <taxon>Craniata</taxon>
        <taxon>Vertebrata</taxon>
        <taxon>Euteleostomi</taxon>
        <taxon>Amphibia</taxon>
        <taxon>Batrachia</taxon>
        <taxon>Anura</taxon>
        <taxon>Neobatrachia</taxon>
        <taxon>Hyloidea</taxon>
        <taxon>Eleutherodactylidae</taxon>
        <taxon>Eleutherodactylinae</taxon>
        <taxon>Eleutherodactylus</taxon>
        <taxon>Eleutherodactylus</taxon>
    </lineage>
</organism>
<evidence type="ECO:0000256" key="1">
    <source>
        <dbReference type="ARBA" id="ARBA00022737"/>
    </source>
</evidence>
<feature type="region of interest" description="Disordered" evidence="5">
    <location>
        <begin position="170"/>
        <end position="189"/>
    </location>
</feature>
<evidence type="ECO:0000256" key="2">
    <source>
        <dbReference type="ARBA" id="ARBA00022803"/>
    </source>
</evidence>
<dbReference type="InterPro" id="IPR011990">
    <property type="entry name" value="TPR-like_helical_dom_sf"/>
</dbReference>
<dbReference type="InterPro" id="IPR019734">
    <property type="entry name" value="TPR_rpt"/>
</dbReference>
<feature type="compositionally biased region" description="Polar residues" evidence="5">
    <location>
        <begin position="171"/>
        <end position="183"/>
    </location>
</feature>
<name>A0A8J6BPB0_ELECQ</name>
<dbReference type="Gene3D" id="1.25.40.10">
    <property type="entry name" value="Tetratricopeptide repeat domain"/>
    <property type="match status" value="1"/>
</dbReference>
<proteinExistence type="inferred from homology"/>
<sequence length="189" mass="21388">MAKQAEVIEQRLSQASLFKSQGNVCYSEHRIRDAVKLYHHALLQLRSLDPHLLSPLPGLGPSSSELTPQQLEVQEKLQADCYNNLAACLLQSQPPKYERVYECSLQTLKIQPHNVKALYRAGVSSYHLNDYTTAYGYLSEAASQQPKGRRVQCSVYIGYLVGPSEEEMSHNDQSYFKQSQQAISHEPDF</sequence>
<dbReference type="Proteomes" id="UP000770717">
    <property type="component" value="Unassembled WGS sequence"/>
</dbReference>
<dbReference type="AlphaFoldDB" id="A0A8J6BPB0"/>
<dbReference type="SUPFAM" id="SSF48452">
    <property type="entry name" value="TPR-like"/>
    <property type="match status" value="1"/>
</dbReference>
<dbReference type="SMART" id="SM00028">
    <property type="entry name" value="TPR"/>
    <property type="match status" value="3"/>
</dbReference>
<dbReference type="OrthoDB" id="433738at2759"/>
<comment type="caution">
    <text evidence="6">The sequence shown here is derived from an EMBL/GenBank/DDBJ whole genome shotgun (WGS) entry which is preliminary data.</text>
</comment>
<evidence type="ECO:0000313" key="6">
    <source>
        <dbReference type="EMBL" id="KAG9464428.1"/>
    </source>
</evidence>
<comment type="similarity">
    <text evidence="3">Belongs to the TTC9 family.</text>
</comment>
<keyword evidence="7" id="KW-1185">Reference proteome</keyword>
<reference evidence="6" key="1">
    <citation type="thesis" date="2020" institute="ProQuest LLC" country="789 East Eisenhower Parkway, Ann Arbor, MI, USA">
        <title>Comparative Genomics and Chromosome Evolution.</title>
        <authorList>
            <person name="Mudd A.B."/>
        </authorList>
    </citation>
    <scope>NUCLEOTIDE SEQUENCE</scope>
    <source>
        <strain evidence="6">HN-11 Male</strain>
        <tissue evidence="6">Kidney and liver</tissue>
    </source>
</reference>
<evidence type="ECO:0000256" key="4">
    <source>
        <dbReference type="ARBA" id="ARBA00040624"/>
    </source>
</evidence>
<protein>
    <recommendedName>
        <fullName evidence="4">Tetratricopeptide repeat protein 9C</fullName>
    </recommendedName>
</protein>